<evidence type="ECO:0000256" key="13">
    <source>
        <dbReference type="ARBA" id="ARBA00023319"/>
    </source>
</evidence>
<name>A0A8C6QKB2_NANGA</name>
<evidence type="ECO:0000256" key="16">
    <source>
        <dbReference type="ARBA" id="ARBA00081259"/>
    </source>
</evidence>
<keyword evidence="3" id="KW-1003">Cell membrane</keyword>
<evidence type="ECO:0000256" key="17">
    <source>
        <dbReference type="ARBA" id="ARBA00082272"/>
    </source>
</evidence>
<dbReference type="GO" id="GO:0005102">
    <property type="term" value="F:signaling receptor binding"/>
    <property type="evidence" value="ECO:0007669"/>
    <property type="project" value="TreeGrafter"/>
</dbReference>
<dbReference type="InterPro" id="IPR053896">
    <property type="entry name" value="BTN3A2-like_Ig-C"/>
</dbReference>
<evidence type="ECO:0000256" key="11">
    <source>
        <dbReference type="ARBA" id="ARBA00023157"/>
    </source>
</evidence>
<dbReference type="GO" id="GO:0042113">
    <property type="term" value="P:B cell activation"/>
    <property type="evidence" value="ECO:0007669"/>
    <property type="project" value="UniProtKB-KW"/>
</dbReference>
<keyword evidence="11" id="KW-1015">Disulfide bond</keyword>
<evidence type="ECO:0000256" key="19">
    <source>
        <dbReference type="SAM" id="SignalP"/>
    </source>
</evidence>
<keyword evidence="8 18" id="KW-1133">Transmembrane helix</keyword>
<evidence type="ECO:0000256" key="4">
    <source>
        <dbReference type="ARBA" id="ARBA00022692"/>
    </source>
</evidence>
<dbReference type="PANTHER" id="PTHR24100">
    <property type="entry name" value="BUTYROPHILIN"/>
    <property type="match status" value="1"/>
</dbReference>
<keyword evidence="13" id="KW-0393">Immunoglobulin domain</keyword>
<dbReference type="InterPro" id="IPR013783">
    <property type="entry name" value="Ig-like_fold"/>
</dbReference>
<feature type="transmembrane region" description="Helical" evidence="18">
    <location>
        <begin position="265"/>
        <end position="286"/>
    </location>
</feature>
<keyword evidence="4 18" id="KW-0812">Transmembrane</keyword>
<evidence type="ECO:0000256" key="2">
    <source>
        <dbReference type="ARBA" id="ARBA00007591"/>
    </source>
</evidence>
<keyword evidence="22" id="KW-1185">Reference proteome</keyword>
<dbReference type="GO" id="GO:0002250">
    <property type="term" value="P:adaptive immune response"/>
    <property type="evidence" value="ECO:0007669"/>
    <property type="project" value="UniProtKB-KW"/>
</dbReference>
<dbReference type="SMART" id="SM00409">
    <property type="entry name" value="IG"/>
    <property type="match status" value="1"/>
</dbReference>
<evidence type="ECO:0000256" key="6">
    <source>
        <dbReference type="ARBA" id="ARBA00022859"/>
    </source>
</evidence>
<proteinExistence type="inferred from homology"/>
<feature type="domain" description="Ig-like" evidence="20">
    <location>
        <begin position="15"/>
        <end position="138"/>
    </location>
</feature>
<dbReference type="InterPro" id="IPR007110">
    <property type="entry name" value="Ig-like_dom"/>
</dbReference>
<evidence type="ECO:0000313" key="21">
    <source>
        <dbReference type="Ensembl" id="ENSNGAP00000005329.1"/>
    </source>
</evidence>
<dbReference type="Proteomes" id="UP000694381">
    <property type="component" value="Unassembled WGS sequence"/>
</dbReference>
<evidence type="ECO:0000256" key="3">
    <source>
        <dbReference type="ARBA" id="ARBA00022475"/>
    </source>
</evidence>
<dbReference type="InterPro" id="IPR013106">
    <property type="entry name" value="Ig_V-set"/>
</dbReference>
<keyword evidence="10 18" id="KW-0472">Membrane</keyword>
<comment type="subcellular location">
    <subcellularLocation>
        <location evidence="1">Cell membrane</location>
        <topology evidence="1">Single-pass type I membrane protein</topology>
    </subcellularLocation>
</comment>
<evidence type="ECO:0000256" key="1">
    <source>
        <dbReference type="ARBA" id="ARBA00004251"/>
    </source>
</evidence>
<dbReference type="GO" id="GO:0009897">
    <property type="term" value="C:external side of plasma membrane"/>
    <property type="evidence" value="ECO:0007669"/>
    <property type="project" value="Ensembl"/>
</dbReference>
<keyword evidence="5 19" id="KW-0732">Signal</keyword>
<evidence type="ECO:0000256" key="7">
    <source>
        <dbReference type="ARBA" id="ARBA00022936"/>
    </source>
</evidence>
<reference evidence="21" key="2">
    <citation type="submission" date="2025-09" db="UniProtKB">
        <authorList>
            <consortium name="Ensembl"/>
        </authorList>
    </citation>
    <scope>IDENTIFICATION</scope>
</reference>
<feature type="domain" description="Ig-like" evidence="20">
    <location>
        <begin position="163"/>
        <end position="249"/>
    </location>
</feature>
<evidence type="ECO:0000256" key="10">
    <source>
        <dbReference type="ARBA" id="ARBA00023136"/>
    </source>
</evidence>
<protein>
    <recommendedName>
        <fullName evidence="14">ICOS ligand</fullName>
    </recommendedName>
    <alternativeName>
        <fullName evidence="16">B7 homolog 2</fullName>
    </alternativeName>
    <alternativeName>
        <fullName evidence="15">B7-like protein Gl50</fullName>
    </alternativeName>
    <alternativeName>
        <fullName evidence="17">B7-related protein 1</fullName>
    </alternativeName>
</protein>
<keyword evidence="6" id="KW-0391">Immunity</keyword>
<evidence type="ECO:0000256" key="12">
    <source>
        <dbReference type="ARBA" id="ARBA00023180"/>
    </source>
</evidence>
<dbReference type="Gene3D" id="2.60.40.10">
    <property type="entry name" value="Immunoglobulins"/>
    <property type="match status" value="2"/>
</dbReference>
<dbReference type="Pfam" id="PF07686">
    <property type="entry name" value="V-set"/>
    <property type="match status" value="1"/>
</dbReference>
<evidence type="ECO:0000256" key="9">
    <source>
        <dbReference type="ARBA" id="ARBA00023130"/>
    </source>
</evidence>
<keyword evidence="7" id="KW-0075">B-cell activation</keyword>
<dbReference type="InterPro" id="IPR036179">
    <property type="entry name" value="Ig-like_dom_sf"/>
</dbReference>
<dbReference type="PANTHER" id="PTHR24100:SF151">
    <property type="entry name" value="ICOS LIGAND"/>
    <property type="match status" value="1"/>
</dbReference>
<comment type="similarity">
    <text evidence="2">Belongs to the immunoglobulin superfamily. BTN/MOG family.</text>
</comment>
<keyword evidence="12" id="KW-0325">Glycoprotein</keyword>
<evidence type="ECO:0000259" key="20">
    <source>
        <dbReference type="PROSITE" id="PS50835"/>
    </source>
</evidence>
<dbReference type="InterPro" id="IPR050504">
    <property type="entry name" value="IgSF_BTN/MOG"/>
</dbReference>
<feature type="signal peptide" evidence="19">
    <location>
        <begin position="1"/>
        <end position="37"/>
    </location>
</feature>
<dbReference type="InterPro" id="IPR003599">
    <property type="entry name" value="Ig_sub"/>
</dbReference>
<dbReference type="GO" id="GO:0050852">
    <property type="term" value="P:T cell receptor signaling pathway"/>
    <property type="evidence" value="ECO:0007669"/>
    <property type="project" value="TreeGrafter"/>
</dbReference>
<keyword evidence="9" id="KW-1064">Adaptive immunity</keyword>
<dbReference type="GO" id="GO:0032753">
    <property type="term" value="P:positive regulation of interleukin-4 production"/>
    <property type="evidence" value="ECO:0007669"/>
    <property type="project" value="Ensembl"/>
</dbReference>
<dbReference type="AlphaFoldDB" id="A0A8C6QKB2"/>
<dbReference type="PROSITE" id="PS50835">
    <property type="entry name" value="IG_LIKE"/>
    <property type="match status" value="2"/>
</dbReference>
<accession>A0A8C6QKB2</accession>
<dbReference type="Ensembl" id="ENSNGAT00000009125.1">
    <property type="protein sequence ID" value="ENSNGAP00000005329.1"/>
    <property type="gene ID" value="ENSNGAG00000007536.1"/>
</dbReference>
<evidence type="ECO:0000256" key="18">
    <source>
        <dbReference type="SAM" id="Phobius"/>
    </source>
</evidence>
<dbReference type="FunFam" id="2.60.40.10:FF:000996">
    <property type="entry name" value="ICOS ligand isoform X2"/>
    <property type="match status" value="1"/>
</dbReference>
<dbReference type="GO" id="GO:0042104">
    <property type="term" value="P:positive regulation of activated T cell proliferation"/>
    <property type="evidence" value="ECO:0007669"/>
    <property type="project" value="UniProtKB-ARBA"/>
</dbReference>
<dbReference type="SUPFAM" id="SSF48726">
    <property type="entry name" value="Immunoglobulin"/>
    <property type="match status" value="2"/>
</dbReference>
<evidence type="ECO:0000313" key="22">
    <source>
        <dbReference type="Proteomes" id="UP000694381"/>
    </source>
</evidence>
<reference evidence="21" key="1">
    <citation type="submission" date="2025-08" db="UniProtKB">
        <authorList>
            <consortium name="Ensembl"/>
        </authorList>
    </citation>
    <scope>IDENTIFICATION</scope>
</reference>
<sequence>VSSGCHCLLPLGSSPPVWRKHCLTCLSAWSFLVFTWSCCCSVACTPEVQAMVGSDVALSCIHPNQSHFDLNDLFVYWQISDLGTVVAYYLSENKSDAHEASQYKNRAHMLLDRMKQGDFSLYLQNVTPQDTQKFECLVFWKSTLTRALKKEVRLHVAANFSLPVVHSSNPSQGQELTFTCISTNGYPKPNLYWINRTDNSLMDEALQNSTVSLNERGLYDVISILRIPWALHVNVSCCVENVVLHQNLTSISQGGETQTRQEEKIMALFSILAVLLVAAVISGWVCRSKCPHRRYTGPRTVVLEHELTGEYASVGGLEGWEAG</sequence>
<dbReference type="OMA" id="KATSNMQ"/>
<organism evidence="21 22">
    <name type="scientific">Nannospalax galili</name>
    <name type="common">Northern Israeli blind subterranean mole rat</name>
    <name type="synonym">Spalax galili</name>
    <dbReference type="NCBI Taxonomy" id="1026970"/>
    <lineage>
        <taxon>Eukaryota</taxon>
        <taxon>Metazoa</taxon>
        <taxon>Chordata</taxon>
        <taxon>Craniata</taxon>
        <taxon>Vertebrata</taxon>
        <taxon>Euteleostomi</taxon>
        <taxon>Mammalia</taxon>
        <taxon>Eutheria</taxon>
        <taxon>Euarchontoglires</taxon>
        <taxon>Glires</taxon>
        <taxon>Rodentia</taxon>
        <taxon>Myomorpha</taxon>
        <taxon>Muroidea</taxon>
        <taxon>Spalacidae</taxon>
        <taxon>Spalacinae</taxon>
        <taxon>Nannospalax</taxon>
    </lineage>
</organism>
<evidence type="ECO:0000256" key="15">
    <source>
        <dbReference type="ARBA" id="ARBA00080938"/>
    </source>
</evidence>
<dbReference type="GeneTree" id="ENSGT00940000161590"/>
<evidence type="ECO:0000256" key="8">
    <source>
        <dbReference type="ARBA" id="ARBA00022989"/>
    </source>
</evidence>
<evidence type="ECO:0000256" key="5">
    <source>
        <dbReference type="ARBA" id="ARBA00022729"/>
    </source>
</evidence>
<feature type="chain" id="PRO_5034514796" description="ICOS ligand" evidence="19">
    <location>
        <begin position="38"/>
        <end position="323"/>
    </location>
</feature>
<evidence type="ECO:0000256" key="14">
    <source>
        <dbReference type="ARBA" id="ARBA00068217"/>
    </source>
</evidence>
<dbReference type="Pfam" id="PF22705">
    <property type="entry name" value="C2-set_3"/>
    <property type="match status" value="1"/>
</dbReference>